<dbReference type="GO" id="GO:0097347">
    <property type="term" value="C:TAM protein secretion complex"/>
    <property type="evidence" value="ECO:0007669"/>
    <property type="project" value="TreeGrafter"/>
</dbReference>
<reference evidence="6 7" key="1">
    <citation type="journal article" date="2013" name="Genome Announc.">
        <title>Draft Genome Sequence of Strain JLT2015T, Belonging to the Family Sphingomonadaceae of the Alphaproteobacteria.</title>
        <authorList>
            <person name="Tang K."/>
            <person name="Liu K."/>
            <person name="Li S."/>
            <person name="Jiao N."/>
        </authorList>
    </citation>
    <scope>NUCLEOTIDE SEQUENCE [LARGE SCALE GENOMIC DNA]</scope>
    <source>
        <strain evidence="6 7">JLT2015</strain>
    </source>
</reference>
<name>M2S9H6_9SPHN</name>
<keyword evidence="2" id="KW-0812">Transmembrane</keyword>
<evidence type="ECO:0000313" key="6">
    <source>
        <dbReference type="EMBL" id="EMD82045.1"/>
    </source>
</evidence>
<evidence type="ECO:0000256" key="2">
    <source>
        <dbReference type="ARBA" id="ARBA00022692"/>
    </source>
</evidence>
<sequence length="1385" mass="146653">MRSITRHLQRIVRWSALLIGLPLLLLIAGTQLLNTQTGRDLLVRQLANIAPASGLRVRAERITGSIYGEMEIEGLTLYDRRGAFLTAPHLTIDWRPRPLLAERRIAISRLAADRATVLRRPELNATGAAWPDIRLDLSEVDIRRLELARGVAGQAHVLSLSGRAESAANRLEVHLSARSPTGGDLVRLDLDAQPDDDRFSLAARVEAPADGVIAGLAGLPNAVRARIGGEGTWSRWQGDLVAAVPDGGQGLASIRITATRGHFHLNGSAAPAPLVGGVPGRLAPNGLRITGDLTANGGRMPFVFRAASEAIIIDGRGILLEDARRLQNTKLLITLSDPSALLSTLRGRNMRLSADLSGSTLAPDGQYSFAADWASLGDQRLVRPAASGAFGAAIRGGDLSMKGRFNRLTGAGEFVEELSTGAEFSAILKLDGLRLSTDDLDMRTEQGRARAEVMLDLRDGRYDVRATTDVPRYPLPGFAVVAAKARLHLFPEPGQPRKMRITGPVSAQLTQLDNPLLSFLFGGLPSGTASIVRTPDGTIRFADATVRGPDMTLSGKGTYRLGQQIAFTAAGTQRRFGTVATELSGDIAQPAAEILVDEYRLGLPLRNIRGSFLPFDGGYEFSAAGDTPLGPIETQGAVLSGNDTRYRFDRIDLAGIRAAGVLKPSGGVPVDGTLSLAGQGIDGTARFSGEDDVQNIDLNLLARRGMIDAQPQLHIGSGKVVADIRIAPEGNRSNGEYDLQGVRLAGLSLSRARGTFRLNGEDGKVSAALTGRRGQPFNAEMDLGIDPAGLTLAANGQYGRDDFRLMQPARILADEGTYRLRETVLDLPRGSVTLSGALGREQAIRLSFEEAGLEPLSLFVPDLSFSGTVSGQAAYVRTAPGRAAAAEARLFVNDFSRTSGVLAKPIDIALIGQLSGSRAAMRAAFADNETKLGNFAASMTGIDVDAPAPLTALAGARVRGRLDFSGPAGAIWPLTGIESVALYGPIAADIRIGGLIGDPDLSGSVTSDRMRFESVASGTVVEDLSLEGRFSGSRLLLQTFSGRSQNGGKVTGTGAIDLSFTRGFPLQISLRAEETDLVDIDTLSARVTGDLLVTNSRDRGGRIEGALNVDRARYRPGEAQLAAIPALNVREVNREFARAEPPQPQTEDWTLAVRAAGNNRVTVRGAGLDSEWAVDFDLGGPVSEPKVTGTANLLRGDYDFAGRRFALTRGEIAFQGRYPPDPALDIDAEARVEGLTATIQIRGTASQPQIRFASIPSLPQDEILSRVLFGASLAELNPAEAVQLAGAVAALQSGGSSALDPIGNIRSAIGIDRLRIGGGSGPEGSGAGFAAGEYLGRRTYVEVATDTEGNTATQIEYALTRVFSILGRVSTFRGNSIGIRISNDY</sequence>
<keyword evidence="7" id="KW-1185">Reference proteome</keyword>
<dbReference type="PANTHER" id="PTHR36985:SF1">
    <property type="entry name" value="TRANSLOCATION AND ASSEMBLY MODULE SUBUNIT TAMB"/>
    <property type="match status" value="1"/>
</dbReference>
<accession>M2S9H6</accession>
<keyword evidence="3" id="KW-1133">Transmembrane helix</keyword>
<proteinExistence type="predicted"/>
<dbReference type="Pfam" id="PF04357">
    <property type="entry name" value="TamB"/>
    <property type="match status" value="1"/>
</dbReference>
<dbReference type="InterPro" id="IPR007452">
    <property type="entry name" value="TamB_C"/>
</dbReference>
<evidence type="ECO:0000256" key="1">
    <source>
        <dbReference type="ARBA" id="ARBA00004167"/>
    </source>
</evidence>
<dbReference type="OrthoDB" id="7784409at2"/>
<dbReference type="PANTHER" id="PTHR36985">
    <property type="entry name" value="TRANSLOCATION AND ASSEMBLY MODULE SUBUNIT TAMB"/>
    <property type="match status" value="1"/>
</dbReference>
<evidence type="ECO:0000256" key="4">
    <source>
        <dbReference type="ARBA" id="ARBA00023136"/>
    </source>
</evidence>
<evidence type="ECO:0000313" key="7">
    <source>
        <dbReference type="Proteomes" id="UP000011717"/>
    </source>
</evidence>
<dbReference type="GO" id="GO:0005886">
    <property type="term" value="C:plasma membrane"/>
    <property type="evidence" value="ECO:0007669"/>
    <property type="project" value="InterPro"/>
</dbReference>
<feature type="domain" description="Translocation and assembly module TamB C-terminal" evidence="5">
    <location>
        <begin position="1039"/>
        <end position="1385"/>
    </location>
</feature>
<gene>
    <name evidence="6" type="ORF">C725_2533</name>
</gene>
<evidence type="ECO:0000259" key="5">
    <source>
        <dbReference type="Pfam" id="PF04357"/>
    </source>
</evidence>
<organism evidence="6 7">
    <name type="scientific">Pacificimonas flava</name>
    <dbReference type="NCBI Taxonomy" id="1234595"/>
    <lineage>
        <taxon>Bacteria</taxon>
        <taxon>Pseudomonadati</taxon>
        <taxon>Pseudomonadota</taxon>
        <taxon>Alphaproteobacteria</taxon>
        <taxon>Sphingomonadales</taxon>
        <taxon>Sphingosinicellaceae</taxon>
        <taxon>Pacificimonas</taxon>
    </lineage>
</organism>
<protein>
    <recommendedName>
        <fullName evidence="5">Translocation and assembly module TamB C-terminal domain-containing protein</fullName>
    </recommendedName>
</protein>
<keyword evidence="4" id="KW-0472">Membrane</keyword>
<dbReference type="GO" id="GO:0009306">
    <property type="term" value="P:protein secretion"/>
    <property type="evidence" value="ECO:0007669"/>
    <property type="project" value="InterPro"/>
</dbReference>
<dbReference type="RefSeq" id="WP_008603469.1">
    <property type="nucleotide sequence ID" value="NZ_AMRV01000010.1"/>
</dbReference>
<dbReference type="EMBL" id="AMRV01000010">
    <property type="protein sequence ID" value="EMD82045.1"/>
    <property type="molecule type" value="Genomic_DNA"/>
</dbReference>
<dbReference type="Proteomes" id="UP000011717">
    <property type="component" value="Unassembled WGS sequence"/>
</dbReference>
<evidence type="ECO:0000256" key="3">
    <source>
        <dbReference type="ARBA" id="ARBA00022989"/>
    </source>
</evidence>
<comment type="subcellular location">
    <subcellularLocation>
        <location evidence="1">Membrane</location>
        <topology evidence="1">Single-pass membrane protein</topology>
    </subcellularLocation>
</comment>
<comment type="caution">
    <text evidence="6">The sequence shown here is derived from an EMBL/GenBank/DDBJ whole genome shotgun (WGS) entry which is preliminary data.</text>
</comment>